<reference evidence="1 2" key="1">
    <citation type="submission" date="2024-04" db="EMBL/GenBank/DDBJ databases">
        <title>Genome assembly C_amara_ONT_v2.</title>
        <authorList>
            <person name="Yant L."/>
            <person name="Moore C."/>
            <person name="Slenker M."/>
        </authorList>
    </citation>
    <scope>NUCLEOTIDE SEQUENCE [LARGE SCALE GENOMIC DNA]</scope>
    <source>
        <tissue evidence="1">Leaf</tissue>
    </source>
</reference>
<gene>
    <name evidence="1" type="ORF">V5N11_003858</name>
</gene>
<sequence length="237" mass="27327">MSQGRHIFNLKPLRYHYLVYLGLPLMTKSMSKQDYEHLTDKIRTRFLSWASCSLSYAGRLQLIQSVIMSIINFWCSAFQLPKSCFEAIDNMCSNFLWSGSPLDHSKVKVAWSDVCSPNKEGGLGIRNLWESSKVYALKVIWRLLSSVNSLWVAWVKRYLIRTHSFWDMKEVGGGGSLVWRKILKQRSFAATFIKYEIGNESSALFWFDNWHSLGRLIDIVGDGGPQIFGIPKYATFF</sequence>
<evidence type="ECO:0000313" key="2">
    <source>
        <dbReference type="Proteomes" id="UP001558713"/>
    </source>
</evidence>
<dbReference type="PANTHER" id="PTHR33116:SF80">
    <property type="entry name" value="REVERSE TRANSCRIPTASE ZINC-BINDING DOMAIN-CONTAINING PROTEIN"/>
    <property type="match status" value="1"/>
</dbReference>
<protein>
    <submittedName>
        <fullName evidence="1">Ribonuclease H protein</fullName>
    </submittedName>
</protein>
<comment type="caution">
    <text evidence="1">The sequence shown here is derived from an EMBL/GenBank/DDBJ whole genome shotgun (WGS) entry which is preliminary data.</text>
</comment>
<dbReference type="Proteomes" id="UP001558713">
    <property type="component" value="Unassembled WGS sequence"/>
</dbReference>
<name>A0ABD1BNQ8_CARAN</name>
<evidence type="ECO:0000313" key="1">
    <source>
        <dbReference type="EMBL" id="KAL1218837.1"/>
    </source>
</evidence>
<organism evidence="1 2">
    <name type="scientific">Cardamine amara subsp. amara</name>
    <dbReference type="NCBI Taxonomy" id="228776"/>
    <lineage>
        <taxon>Eukaryota</taxon>
        <taxon>Viridiplantae</taxon>
        <taxon>Streptophyta</taxon>
        <taxon>Embryophyta</taxon>
        <taxon>Tracheophyta</taxon>
        <taxon>Spermatophyta</taxon>
        <taxon>Magnoliopsida</taxon>
        <taxon>eudicotyledons</taxon>
        <taxon>Gunneridae</taxon>
        <taxon>Pentapetalae</taxon>
        <taxon>rosids</taxon>
        <taxon>malvids</taxon>
        <taxon>Brassicales</taxon>
        <taxon>Brassicaceae</taxon>
        <taxon>Cardamineae</taxon>
        <taxon>Cardamine</taxon>
    </lineage>
</organism>
<accession>A0ABD1BNQ8</accession>
<dbReference type="PANTHER" id="PTHR33116">
    <property type="entry name" value="REVERSE TRANSCRIPTASE ZINC-BINDING DOMAIN-CONTAINING PROTEIN-RELATED-RELATED"/>
    <property type="match status" value="1"/>
</dbReference>
<dbReference type="AlphaFoldDB" id="A0ABD1BNQ8"/>
<keyword evidence="2" id="KW-1185">Reference proteome</keyword>
<proteinExistence type="predicted"/>
<dbReference type="EMBL" id="JBANAX010000197">
    <property type="protein sequence ID" value="KAL1218837.1"/>
    <property type="molecule type" value="Genomic_DNA"/>
</dbReference>